<dbReference type="GO" id="GO:0005743">
    <property type="term" value="C:mitochondrial inner membrane"/>
    <property type="evidence" value="ECO:0007669"/>
    <property type="project" value="UniProtKB-SubCell"/>
</dbReference>
<feature type="region of interest" description="Disordered" evidence="13">
    <location>
        <begin position="1"/>
        <end position="31"/>
    </location>
</feature>
<keyword evidence="6" id="KW-0809">Transit peptide</keyword>
<comment type="similarity">
    <text evidence="3 12">Belongs to the cytochrome c oxidase subunit 6A family.</text>
</comment>
<evidence type="ECO:0000256" key="2">
    <source>
        <dbReference type="ARBA" id="ARBA00004673"/>
    </source>
</evidence>
<comment type="caution">
    <text evidence="14">The sequence shown here is derived from an EMBL/GenBank/DDBJ whole genome shotgun (WGS) entry which is preliminary data.</text>
</comment>
<dbReference type="SUPFAM" id="SSF81411">
    <property type="entry name" value="Mitochondrial cytochrome c oxidase subunit VIa"/>
    <property type="match status" value="1"/>
</dbReference>
<organism evidence="14 15">
    <name type="scientific">Parascedosporium putredinis</name>
    <dbReference type="NCBI Taxonomy" id="1442378"/>
    <lineage>
        <taxon>Eukaryota</taxon>
        <taxon>Fungi</taxon>
        <taxon>Dikarya</taxon>
        <taxon>Ascomycota</taxon>
        <taxon>Pezizomycotina</taxon>
        <taxon>Sordariomycetes</taxon>
        <taxon>Hypocreomycetidae</taxon>
        <taxon>Microascales</taxon>
        <taxon>Microascaceae</taxon>
        <taxon>Parascedosporium</taxon>
    </lineage>
</organism>
<comment type="pathway">
    <text evidence="2">Energy metabolism; oxidative phosphorylation.</text>
</comment>
<evidence type="ECO:0000313" key="14">
    <source>
        <dbReference type="EMBL" id="CAI4218276.1"/>
    </source>
</evidence>
<keyword evidence="8" id="KW-0496">Mitochondrion</keyword>
<evidence type="ECO:0000256" key="1">
    <source>
        <dbReference type="ARBA" id="ARBA00004434"/>
    </source>
</evidence>
<keyword evidence="15" id="KW-1185">Reference proteome</keyword>
<feature type="compositionally biased region" description="Polar residues" evidence="13">
    <location>
        <begin position="1"/>
        <end position="10"/>
    </location>
</feature>
<dbReference type="Proteomes" id="UP000838763">
    <property type="component" value="Unassembled WGS sequence"/>
</dbReference>
<proteinExistence type="inferred from homology"/>
<gene>
    <name evidence="14" type="ORF">PPNO1_LOCUS7869</name>
</gene>
<feature type="region of interest" description="Disordered" evidence="13">
    <location>
        <begin position="44"/>
        <end position="63"/>
    </location>
</feature>
<evidence type="ECO:0000256" key="13">
    <source>
        <dbReference type="SAM" id="MobiDB-lite"/>
    </source>
</evidence>
<dbReference type="Gene3D" id="4.10.95.10">
    <property type="entry name" value="Cytochrome c oxidase, subunit VIa"/>
    <property type="match status" value="1"/>
</dbReference>
<evidence type="ECO:0000256" key="7">
    <source>
        <dbReference type="ARBA" id="ARBA00022989"/>
    </source>
</evidence>
<keyword evidence="4" id="KW-0812">Transmembrane</keyword>
<dbReference type="InterPro" id="IPR001349">
    <property type="entry name" value="Cyt_c_oxidase_su6a"/>
</dbReference>
<dbReference type="GO" id="GO:0030234">
    <property type="term" value="F:enzyme regulator activity"/>
    <property type="evidence" value="ECO:0007669"/>
    <property type="project" value="TreeGrafter"/>
</dbReference>
<keyword evidence="7" id="KW-1133">Transmembrane helix</keyword>
<keyword evidence="5" id="KW-0999">Mitochondrion inner membrane</keyword>
<dbReference type="PANTHER" id="PTHR11504:SF0">
    <property type="entry name" value="CYTOCHROME C OXIDASE SUBUNIT"/>
    <property type="match status" value="1"/>
</dbReference>
<evidence type="ECO:0000256" key="5">
    <source>
        <dbReference type="ARBA" id="ARBA00022792"/>
    </source>
</evidence>
<reference evidence="14" key="1">
    <citation type="submission" date="2022-11" db="EMBL/GenBank/DDBJ databases">
        <authorList>
            <person name="Scott C."/>
            <person name="Bruce N."/>
        </authorList>
    </citation>
    <scope>NUCLEOTIDE SEQUENCE</scope>
</reference>
<name>A0A9P1MDW5_9PEZI</name>
<dbReference type="InterPro" id="IPR036418">
    <property type="entry name" value="Cyt_c_oxidase_su6a_sf"/>
</dbReference>
<evidence type="ECO:0000256" key="8">
    <source>
        <dbReference type="ARBA" id="ARBA00023128"/>
    </source>
</evidence>
<dbReference type="OrthoDB" id="5947505at2759"/>
<keyword evidence="9" id="KW-0472">Membrane</keyword>
<evidence type="ECO:0000256" key="11">
    <source>
        <dbReference type="ARBA" id="ARBA00082360"/>
    </source>
</evidence>
<evidence type="ECO:0000256" key="4">
    <source>
        <dbReference type="ARBA" id="ARBA00022692"/>
    </source>
</evidence>
<comment type="subcellular location">
    <subcellularLocation>
        <location evidence="1">Mitochondrion inner membrane</location>
        <topology evidence="1">Single-pass membrane protein</topology>
    </subcellularLocation>
</comment>
<sequence length="146" mass="17194">MRQLGKTRQPSLDHDALPAIHPRGNPIERPDAFPVVRSTVQRRFNSTSPNEFVKERQHTKDHANGTTDLWRKISIFACIPALVLASANAYKLWNDHWEHWSHLPPLEERTEYPYQNVRSRNFSWGDGDKTLFWNENVNYHNHDKVK</sequence>
<dbReference type="AlphaFoldDB" id="A0A9P1MDW5"/>
<evidence type="ECO:0000256" key="9">
    <source>
        <dbReference type="ARBA" id="ARBA00023136"/>
    </source>
</evidence>
<dbReference type="PANTHER" id="PTHR11504">
    <property type="entry name" value="CYTOCHROME C OXIDASE POLYPEPTIDE VIA"/>
    <property type="match status" value="1"/>
</dbReference>
<dbReference type="GO" id="GO:0006123">
    <property type="term" value="P:mitochondrial electron transport, cytochrome c to oxygen"/>
    <property type="evidence" value="ECO:0007669"/>
    <property type="project" value="TreeGrafter"/>
</dbReference>
<evidence type="ECO:0000313" key="15">
    <source>
        <dbReference type="Proteomes" id="UP000838763"/>
    </source>
</evidence>
<dbReference type="EMBL" id="CALLCH030000017">
    <property type="protein sequence ID" value="CAI4218276.1"/>
    <property type="molecule type" value="Genomic_DNA"/>
</dbReference>
<evidence type="ECO:0000256" key="12">
    <source>
        <dbReference type="RuleBase" id="RU004396"/>
    </source>
</evidence>
<feature type="compositionally biased region" description="Basic and acidic residues" evidence="13">
    <location>
        <begin position="52"/>
        <end position="63"/>
    </location>
</feature>
<dbReference type="Pfam" id="PF02046">
    <property type="entry name" value="COX6A"/>
    <property type="match status" value="1"/>
</dbReference>
<evidence type="ECO:0000256" key="6">
    <source>
        <dbReference type="ARBA" id="ARBA00022946"/>
    </source>
</evidence>
<evidence type="ECO:0000256" key="10">
    <source>
        <dbReference type="ARBA" id="ARBA00070930"/>
    </source>
</evidence>
<dbReference type="FunFam" id="4.10.95.10:FF:000001">
    <property type="entry name" value="Cytochrome c oxidase subunit 6A, mitochondrial"/>
    <property type="match status" value="1"/>
</dbReference>
<evidence type="ECO:0000256" key="3">
    <source>
        <dbReference type="ARBA" id="ARBA00005553"/>
    </source>
</evidence>
<accession>A0A9P1MDW5</accession>
<protein>
    <recommendedName>
        <fullName evidence="10">Cytochrome c oxidase subunit 13, mitochondrial</fullName>
    </recommendedName>
    <alternativeName>
        <fullName evidence="11">Cytochrome c oxidase polypeptide VIa</fullName>
    </alternativeName>
</protein>